<gene>
    <name evidence="8" type="ORF">KQX54_008721</name>
</gene>
<organism evidence="8 9">
    <name type="scientific">Cotesia glomerata</name>
    <name type="common">Lepidopteran parasitic wasp</name>
    <name type="synonym">Apanteles glomeratus</name>
    <dbReference type="NCBI Taxonomy" id="32391"/>
    <lineage>
        <taxon>Eukaryota</taxon>
        <taxon>Metazoa</taxon>
        <taxon>Ecdysozoa</taxon>
        <taxon>Arthropoda</taxon>
        <taxon>Hexapoda</taxon>
        <taxon>Insecta</taxon>
        <taxon>Pterygota</taxon>
        <taxon>Neoptera</taxon>
        <taxon>Endopterygota</taxon>
        <taxon>Hymenoptera</taxon>
        <taxon>Apocrita</taxon>
        <taxon>Ichneumonoidea</taxon>
        <taxon>Braconidae</taxon>
        <taxon>Microgastrinae</taxon>
        <taxon>Cotesia</taxon>
    </lineage>
</organism>
<comment type="similarity">
    <text evidence="5">Belongs to the WD repeat cdt2 family.</text>
</comment>
<keyword evidence="4" id="KW-0833">Ubl conjugation pathway</keyword>
<evidence type="ECO:0000256" key="3">
    <source>
        <dbReference type="ARBA" id="ARBA00022737"/>
    </source>
</evidence>
<dbReference type="PROSITE" id="PS50294">
    <property type="entry name" value="WD_REPEATS_REGION"/>
    <property type="match status" value="3"/>
</dbReference>
<dbReference type="CDD" id="cd00200">
    <property type="entry name" value="WD40"/>
    <property type="match status" value="1"/>
</dbReference>
<feature type="repeat" description="WD" evidence="6">
    <location>
        <begin position="218"/>
        <end position="259"/>
    </location>
</feature>
<evidence type="ECO:0000256" key="6">
    <source>
        <dbReference type="PROSITE-ProRule" id="PRU00221"/>
    </source>
</evidence>
<dbReference type="GO" id="GO:0007095">
    <property type="term" value="P:mitotic G2 DNA damage checkpoint signaling"/>
    <property type="evidence" value="ECO:0007669"/>
    <property type="project" value="TreeGrafter"/>
</dbReference>
<dbReference type="Pfam" id="PF00400">
    <property type="entry name" value="WD40"/>
    <property type="match status" value="5"/>
</dbReference>
<reference evidence="8 9" key="1">
    <citation type="journal article" date="2021" name="J. Hered.">
        <title>A chromosome-level genome assembly of the parasitoid wasp, Cotesia glomerata (Hymenoptera: Braconidae).</title>
        <authorList>
            <person name="Pinto B.J."/>
            <person name="Weis J.J."/>
            <person name="Gamble T."/>
            <person name="Ode P.J."/>
            <person name="Paul R."/>
            <person name="Zaspel J.M."/>
        </authorList>
    </citation>
    <scope>NUCLEOTIDE SEQUENCE [LARGE SCALE GENOMIC DNA]</scope>
    <source>
        <strain evidence="8">CgM1</strain>
    </source>
</reference>
<evidence type="ECO:0008006" key="10">
    <source>
        <dbReference type="Google" id="ProtNLM"/>
    </source>
</evidence>
<feature type="repeat" description="WD" evidence="6">
    <location>
        <begin position="361"/>
        <end position="395"/>
    </location>
</feature>
<evidence type="ECO:0000313" key="9">
    <source>
        <dbReference type="Proteomes" id="UP000826195"/>
    </source>
</evidence>
<feature type="compositionally biased region" description="Basic and acidic residues" evidence="7">
    <location>
        <begin position="493"/>
        <end position="508"/>
    </location>
</feature>
<dbReference type="InterPro" id="IPR020472">
    <property type="entry name" value="WD40_PAC1"/>
</dbReference>
<keyword evidence="2 6" id="KW-0853">WD repeat</keyword>
<dbReference type="InterPro" id="IPR001680">
    <property type="entry name" value="WD40_rpt"/>
</dbReference>
<name>A0AAV7J6S7_COTGL</name>
<comment type="pathway">
    <text evidence="1">Protein modification; protein ubiquitination.</text>
</comment>
<feature type="region of interest" description="Disordered" evidence="7">
    <location>
        <begin position="451"/>
        <end position="541"/>
    </location>
</feature>
<dbReference type="InterPro" id="IPR015943">
    <property type="entry name" value="WD40/YVTN_repeat-like_dom_sf"/>
</dbReference>
<dbReference type="InterPro" id="IPR051865">
    <property type="entry name" value="WD-repeat_CDT2_adapter"/>
</dbReference>
<dbReference type="InterPro" id="IPR036322">
    <property type="entry name" value="WD40_repeat_dom_sf"/>
</dbReference>
<dbReference type="PANTHER" id="PTHR22852:SF0">
    <property type="entry name" value="DENTICLELESS PROTEIN HOMOLOG"/>
    <property type="match status" value="1"/>
</dbReference>
<dbReference type="GO" id="GO:0005634">
    <property type="term" value="C:nucleus"/>
    <property type="evidence" value="ECO:0007669"/>
    <property type="project" value="TreeGrafter"/>
</dbReference>
<evidence type="ECO:0000256" key="7">
    <source>
        <dbReference type="SAM" id="MobiDB-lite"/>
    </source>
</evidence>
<dbReference type="AlphaFoldDB" id="A0AAV7J6S7"/>
<dbReference type="Proteomes" id="UP000826195">
    <property type="component" value="Unassembled WGS sequence"/>
</dbReference>
<dbReference type="SMART" id="SM00320">
    <property type="entry name" value="WD40"/>
    <property type="match status" value="6"/>
</dbReference>
<dbReference type="SUPFAM" id="SSF50978">
    <property type="entry name" value="WD40 repeat-like"/>
    <property type="match status" value="1"/>
</dbReference>
<sequence>MKNIIKKLEQRYTGFGTNLDHDIAIRRLICYYCDVYRGVSVNPDSHQDLTRDPFIFACKFSTSAGWEDTLALASEDGRIALQDTTVKSEEPHLSMEGTTAHYNAIFDINWMPGEMKLITASGDHSIKLWDLDEEKITLVNTFNCHDRCVKTAVFRPEDKSVFVSGARDGNIFLWDIRAKHPHDHPKPDSGIYNAHGTTKVLTSHSNNRPRCRRRSLISGERAQSITGLVFQDDDTLISCGAGDGVIKVWDMRKHYTIHKKEPLPKHTFKYKGNSTQYGFTSLAICPSRLILYVNCRDNVIYSYNLSSYNQNPIAEYYGHRNESYYVKSCLSPDGKYLLSGSTDEFAYIWKTSKPGGPIFKLCGHTEEVTSVAWKPYGEPVIATACDDGYHRIWRVGLEEKGENDEIEVQGRAEPITFTMHPQQSKLESTPTFSGLKKSHLFCSPDSDVAYKSDTDHSTVESPDVATPGSSAKRKYSQMSTENSKFKTILSPIRENEQPSKRAHFENRGARRLFSPTNSQDVTGPKNKCFEPQPGTSTSPDRPILFSPTMNLPNFAIDGTAPHLIHRSPIKSKENVDWLTKIRYERFLSQIENNPGNVNSSSSRNNAGEKKSAIEIKVYRNEDQKSRGFIA</sequence>
<dbReference type="PANTHER" id="PTHR22852">
    <property type="entry name" value="LETHAL 2 DENTICLELESS PROTEIN RETINOIC ACID-REGULATED NUCLEAR MATRIX-ASSOCIATED PROTEIN"/>
    <property type="match status" value="1"/>
</dbReference>
<dbReference type="InterPro" id="IPR019775">
    <property type="entry name" value="WD40_repeat_CS"/>
</dbReference>
<keyword evidence="3" id="KW-0677">Repeat</keyword>
<evidence type="ECO:0000256" key="5">
    <source>
        <dbReference type="ARBA" id="ARBA00038344"/>
    </source>
</evidence>
<evidence type="ECO:0000313" key="8">
    <source>
        <dbReference type="EMBL" id="KAH0567358.1"/>
    </source>
</evidence>
<proteinExistence type="inferred from homology"/>
<dbReference type="EMBL" id="JAHXZJ010000001">
    <property type="protein sequence ID" value="KAH0567358.1"/>
    <property type="molecule type" value="Genomic_DNA"/>
</dbReference>
<dbReference type="GO" id="GO:0030674">
    <property type="term" value="F:protein-macromolecule adaptor activity"/>
    <property type="evidence" value="ECO:0007669"/>
    <property type="project" value="TreeGrafter"/>
</dbReference>
<keyword evidence="9" id="KW-1185">Reference proteome</keyword>
<comment type="caution">
    <text evidence="8">The sequence shown here is derived from an EMBL/GenBank/DDBJ whole genome shotgun (WGS) entry which is preliminary data.</text>
</comment>
<dbReference type="PRINTS" id="PR00320">
    <property type="entry name" value="GPROTEINBRPT"/>
</dbReference>
<evidence type="ECO:0000256" key="2">
    <source>
        <dbReference type="ARBA" id="ARBA00022574"/>
    </source>
</evidence>
<feature type="repeat" description="WD" evidence="6">
    <location>
        <begin position="98"/>
        <end position="139"/>
    </location>
</feature>
<dbReference type="GO" id="GO:0043161">
    <property type="term" value="P:proteasome-mediated ubiquitin-dependent protein catabolic process"/>
    <property type="evidence" value="ECO:0007669"/>
    <property type="project" value="TreeGrafter"/>
</dbReference>
<evidence type="ECO:0000256" key="1">
    <source>
        <dbReference type="ARBA" id="ARBA00004906"/>
    </source>
</evidence>
<dbReference type="PROSITE" id="PS00678">
    <property type="entry name" value="WD_REPEATS_1"/>
    <property type="match status" value="1"/>
</dbReference>
<feature type="repeat" description="WD" evidence="6">
    <location>
        <begin position="142"/>
        <end position="177"/>
    </location>
</feature>
<accession>A0AAV7J6S7</accession>
<evidence type="ECO:0000256" key="4">
    <source>
        <dbReference type="ARBA" id="ARBA00022786"/>
    </source>
</evidence>
<dbReference type="Gene3D" id="2.130.10.10">
    <property type="entry name" value="YVTN repeat-like/Quinoprotein amine dehydrogenase"/>
    <property type="match status" value="2"/>
</dbReference>
<protein>
    <recommendedName>
        <fullName evidence="10">Protein lethal(2)denticleless</fullName>
    </recommendedName>
</protein>
<dbReference type="PROSITE" id="PS50082">
    <property type="entry name" value="WD_REPEATS_2"/>
    <property type="match status" value="4"/>
</dbReference>